<evidence type="ECO:0000259" key="10">
    <source>
        <dbReference type="PROSITE" id="PS51012"/>
    </source>
</evidence>
<evidence type="ECO:0000256" key="1">
    <source>
        <dbReference type="ARBA" id="ARBA00004429"/>
    </source>
</evidence>
<evidence type="ECO:0000256" key="8">
    <source>
        <dbReference type="ARBA" id="ARBA00023136"/>
    </source>
</evidence>
<evidence type="ECO:0000256" key="3">
    <source>
        <dbReference type="ARBA" id="ARBA00022448"/>
    </source>
</evidence>
<feature type="transmembrane region" description="Helical" evidence="9">
    <location>
        <begin position="225"/>
        <end position="245"/>
    </location>
</feature>
<evidence type="ECO:0000313" key="11">
    <source>
        <dbReference type="EMBL" id="MBO1900583.1"/>
    </source>
</evidence>
<keyword evidence="6 9" id="KW-0812">Transmembrane</keyword>
<feature type="domain" description="ABC transmembrane type-2" evidence="10">
    <location>
        <begin position="48"/>
        <end position="285"/>
    </location>
</feature>
<name>A0A939SAN3_9MICO</name>
<comment type="subcellular location">
    <subcellularLocation>
        <location evidence="1">Cell inner membrane</location>
        <topology evidence="1">Multi-pass membrane protein</topology>
    </subcellularLocation>
    <subcellularLocation>
        <location evidence="9">Cell membrane</location>
        <topology evidence="9">Multi-pass membrane protein</topology>
    </subcellularLocation>
</comment>
<dbReference type="GO" id="GO:0015920">
    <property type="term" value="P:lipopolysaccharide transport"/>
    <property type="evidence" value="ECO:0007669"/>
    <property type="project" value="TreeGrafter"/>
</dbReference>
<proteinExistence type="inferred from homology"/>
<keyword evidence="7 9" id="KW-1133">Transmembrane helix</keyword>
<evidence type="ECO:0000313" key="12">
    <source>
        <dbReference type="Proteomes" id="UP000664382"/>
    </source>
</evidence>
<protein>
    <recommendedName>
        <fullName evidence="9">Transport permease protein</fullName>
    </recommendedName>
</protein>
<dbReference type="Pfam" id="PF01061">
    <property type="entry name" value="ABC2_membrane"/>
    <property type="match status" value="1"/>
</dbReference>
<feature type="transmembrane region" description="Helical" evidence="9">
    <location>
        <begin position="81"/>
        <end position="102"/>
    </location>
</feature>
<evidence type="ECO:0000256" key="9">
    <source>
        <dbReference type="RuleBase" id="RU361157"/>
    </source>
</evidence>
<keyword evidence="4 9" id="KW-1003">Cell membrane</keyword>
<dbReference type="RefSeq" id="WP_208095226.1">
    <property type="nucleotide sequence ID" value="NZ_JAGDYM010000003.1"/>
</dbReference>
<feature type="transmembrane region" description="Helical" evidence="9">
    <location>
        <begin position="260"/>
        <end position="282"/>
    </location>
</feature>
<keyword evidence="8 9" id="KW-0472">Membrane</keyword>
<comment type="caution">
    <text evidence="11">The sequence shown here is derived from an EMBL/GenBank/DDBJ whole genome shotgun (WGS) entry which is preliminary data.</text>
</comment>
<evidence type="ECO:0000256" key="5">
    <source>
        <dbReference type="ARBA" id="ARBA00022519"/>
    </source>
</evidence>
<feature type="transmembrane region" description="Helical" evidence="9">
    <location>
        <begin position="158"/>
        <end position="186"/>
    </location>
</feature>
<dbReference type="AlphaFoldDB" id="A0A939SAN3"/>
<sequence>MTQHPALSDPEYATPGTSRGLISVFQHRYLLSLLLKKGIATRYYGSALGWAWSYIRPLAQFLMYYVVIGILLGLERSVQPFPIYLFSGIIVINLFSETFRSTTDAVLNNKSLIRKIYLPRELFPVAAAGGAIIHFLPQAAVLLIVCIIVGWTISWVQILAFLALVVIVVVFALGLGLFFGAFNVAYRDSKNIVDIILMFSTWVSPVLYTSYMVKERAAGIGMDWVYQLYMINPVTTAVELSHLVFWRPVSQDAPPAPDLLLTYSFTGIGFALVALVLGQLMFRKMEGRFAQDL</sequence>
<feature type="transmembrane region" description="Helical" evidence="9">
    <location>
        <begin position="122"/>
        <end position="151"/>
    </location>
</feature>
<keyword evidence="5" id="KW-0997">Cell inner membrane</keyword>
<evidence type="ECO:0000256" key="6">
    <source>
        <dbReference type="ARBA" id="ARBA00022692"/>
    </source>
</evidence>
<accession>A0A939SAN3</accession>
<dbReference type="PANTHER" id="PTHR30413">
    <property type="entry name" value="INNER MEMBRANE TRANSPORT PERMEASE"/>
    <property type="match status" value="1"/>
</dbReference>
<comment type="similarity">
    <text evidence="2 9">Belongs to the ABC-2 integral membrane protein family.</text>
</comment>
<dbReference type="Proteomes" id="UP000664382">
    <property type="component" value="Unassembled WGS sequence"/>
</dbReference>
<organism evidence="11 12">
    <name type="scientific">Leucobacter weissii</name>
    <dbReference type="NCBI Taxonomy" id="1983706"/>
    <lineage>
        <taxon>Bacteria</taxon>
        <taxon>Bacillati</taxon>
        <taxon>Actinomycetota</taxon>
        <taxon>Actinomycetes</taxon>
        <taxon>Micrococcales</taxon>
        <taxon>Microbacteriaceae</taxon>
        <taxon>Leucobacter</taxon>
    </lineage>
</organism>
<keyword evidence="3 9" id="KW-0813">Transport</keyword>
<evidence type="ECO:0000256" key="2">
    <source>
        <dbReference type="ARBA" id="ARBA00007783"/>
    </source>
</evidence>
<feature type="transmembrane region" description="Helical" evidence="9">
    <location>
        <begin position="192"/>
        <end position="213"/>
    </location>
</feature>
<dbReference type="EMBL" id="JAGDYM010000003">
    <property type="protein sequence ID" value="MBO1900583.1"/>
    <property type="molecule type" value="Genomic_DNA"/>
</dbReference>
<dbReference type="InterPro" id="IPR047817">
    <property type="entry name" value="ABC2_TM_bact-type"/>
</dbReference>
<evidence type="ECO:0000256" key="4">
    <source>
        <dbReference type="ARBA" id="ARBA00022475"/>
    </source>
</evidence>
<dbReference type="GO" id="GO:0140359">
    <property type="term" value="F:ABC-type transporter activity"/>
    <property type="evidence" value="ECO:0007669"/>
    <property type="project" value="InterPro"/>
</dbReference>
<evidence type="ECO:0000256" key="7">
    <source>
        <dbReference type="ARBA" id="ARBA00022989"/>
    </source>
</evidence>
<keyword evidence="12" id="KW-1185">Reference proteome</keyword>
<reference evidence="11" key="1">
    <citation type="submission" date="2021-03" db="EMBL/GenBank/DDBJ databases">
        <title>Leucobacter chromiisoli sp. nov., isolated from chromium-containing soil of chemical plant.</title>
        <authorList>
            <person name="Xu Z."/>
        </authorList>
    </citation>
    <scope>NUCLEOTIDE SEQUENCE</scope>
    <source>
        <strain evidence="11">S27</strain>
    </source>
</reference>
<dbReference type="GO" id="GO:0005886">
    <property type="term" value="C:plasma membrane"/>
    <property type="evidence" value="ECO:0007669"/>
    <property type="project" value="UniProtKB-SubCell"/>
</dbReference>
<gene>
    <name evidence="11" type="ORF">J4H92_01305</name>
</gene>
<dbReference type="PANTHER" id="PTHR30413:SF8">
    <property type="entry name" value="TRANSPORT PERMEASE PROTEIN"/>
    <property type="match status" value="1"/>
</dbReference>
<dbReference type="InterPro" id="IPR013525">
    <property type="entry name" value="ABC2_TM"/>
</dbReference>
<feature type="transmembrane region" description="Helical" evidence="9">
    <location>
        <begin position="54"/>
        <end position="74"/>
    </location>
</feature>
<dbReference type="PROSITE" id="PS51012">
    <property type="entry name" value="ABC_TM2"/>
    <property type="match status" value="1"/>
</dbReference>